<evidence type="ECO:0000256" key="5">
    <source>
        <dbReference type="ARBA" id="ARBA00023136"/>
    </source>
</evidence>
<feature type="transmembrane region" description="Helical" evidence="8">
    <location>
        <begin position="187"/>
        <end position="208"/>
    </location>
</feature>
<evidence type="ECO:0000313" key="11">
    <source>
        <dbReference type="RefSeq" id="XP_034242818.1"/>
    </source>
</evidence>
<keyword evidence="3 8" id="KW-0812">Transmembrane</keyword>
<evidence type="ECO:0000256" key="7">
    <source>
        <dbReference type="SAM" id="MobiDB-lite"/>
    </source>
</evidence>
<dbReference type="GO" id="GO:0005521">
    <property type="term" value="F:lamin binding"/>
    <property type="evidence" value="ECO:0007669"/>
    <property type="project" value="TreeGrafter"/>
</dbReference>
<sequence>MQQWFLVFGALLPVLYGFFKYWKRTHIKVNCWFCGLNNTILRKCHDGWMCKHCEQYNGFKPDGDYNREIPAQYDSSLNGRLSFCFKPQPYNKSPQNGFCQDCNRNQELKVAQLASFQPINPDNFDQEIDNFSYHLERAYRLCPPCEAVLDETLSLKKTHILDMNLQVTGKKTISGVYSSSKLAFNRILVKTTTLMTTSIALILLLHTLSSMTTDHIVFSASNFFDNKGISISRATCAASPFAKLLAAPAMCPKTEGSSAKTTKILPRLIGESVDLHYLEVVGPYSAPLSFSGWALQIVAFWQSGRRLATLPWAALFGIEVFLSTSFGTNYAELCQVAKILFTLLILTLSLPLLERSKPVSPFKKGTLSFSKQIKRKSESFQKVPATNPQPSFGQDQIRSNAQSSLFKPNVLRNVNQNEPVLQGPNYLTLPTRPSHSSLSNLSLADSLLIPPPAEFQNTATQEDARSDASVDSAFSNPDSITLDAAESLNSSFYVNGKKPKTQDDVQSLIEGLSIGSLSSNHNLKTPSEFRTKSYGKEPKRSSLLCPSRLSNIMNESISSGIWRNTRSNTVVPSDARSNVTLTSASEIAEASNRTLSRPGSPCGSVHSQATARTAASVRSFSPPSSFQPYQPTQPYQSTQPVVSSWSSPPSPKSTLAVCVPPNPLSPNPEFGSIPSPIPNSHVSQVIYTPYGMYHPMMSPYGNSPMFMMPPQASPFGNRSPASSFGSQFSPRSFSTSSRFCDSDHDLDFSPKSTKGKSRNRECLSSSFLGSVWQSRFAIMYTTLCYLLLGSLVCAFSYSGLIPSVFSKVSNWKHNVFSL</sequence>
<keyword evidence="10" id="KW-1185">Reference proteome</keyword>
<dbReference type="InterPro" id="IPR040041">
    <property type="entry name" value="TMEM201"/>
</dbReference>
<keyword evidence="5 8" id="KW-0472">Membrane</keyword>
<name>A0A6P8YS11_THRPL</name>
<dbReference type="GO" id="GO:0005637">
    <property type="term" value="C:nuclear inner membrane"/>
    <property type="evidence" value="ECO:0007669"/>
    <property type="project" value="UniProtKB-SubCell"/>
</dbReference>
<dbReference type="PANTHER" id="PTHR28646">
    <property type="entry name" value="TRANSMEMBRANE PROTEIN 201"/>
    <property type="match status" value="1"/>
</dbReference>
<reference evidence="11" key="1">
    <citation type="submission" date="2025-08" db="UniProtKB">
        <authorList>
            <consortium name="RefSeq"/>
        </authorList>
    </citation>
    <scope>IDENTIFICATION</scope>
    <source>
        <tissue evidence="11">Total insect</tissue>
    </source>
</reference>
<protein>
    <submittedName>
        <fullName evidence="11">Uncharacterized protein LOC117646157</fullName>
    </submittedName>
</protein>
<keyword evidence="6" id="KW-0539">Nucleus</keyword>
<dbReference type="KEGG" id="tpal:117646157"/>
<organism evidence="11">
    <name type="scientific">Thrips palmi</name>
    <name type="common">Melon thrips</name>
    <dbReference type="NCBI Taxonomy" id="161013"/>
    <lineage>
        <taxon>Eukaryota</taxon>
        <taxon>Metazoa</taxon>
        <taxon>Ecdysozoa</taxon>
        <taxon>Arthropoda</taxon>
        <taxon>Hexapoda</taxon>
        <taxon>Insecta</taxon>
        <taxon>Pterygota</taxon>
        <taxon>Neoptera</taxon>
        <taxon>Paraneoptera</taxon>
        <taxon>Thysanoptera</taxon>
        <taxon>Terebrantia</taxon>
        <taxon>Thripoidea</taxon>
        <taxon>Thripidae</taxon>
        <taxon>Thrips</taxon>
    </lineage>
</organism>
<dbReference type="Pfam" id="PF09779">
    <property type="entry name" value="Ima1_N"/>
    <property type="match status" value="1"/>
</dbReference>
<feature type="transmembrane region" description="Helical" evidence="8">
    <location>
        <begin position="783"/>
        <end position="805"/>
    </location>
</feature>
<feature type="transmembrane region" description="Helical" evidence="8">
    <location>
        <begin position="6"/>
        <end position="22"/>
    </location>
</feature>
<evidence type="ECO:0000256" key="8">
    <source>
        <dbReference type="SAM" id="Phobius"/>
    </source>
</evidence>
<evidence type="ECO:0000256" key="1">
    <source>
        <dbReference type="ARBA" id="ARBA00004473"/>
    </source>
</evidence>
<dbReference type="Proteomes" id="UP000515158">
    <property type="component" value="Unplaced"/>
</dbReference>
<keyword evidence="4 8" id="KW-1133">Transmembrane helix</keyword>
<feature type="region of interest" description="Disordered" evidence="7">
    <location>
        <begin position="616"/>
        <end position="647"/>
    </location>
</feature>
<dbReference type="GeneID" id="117646157"/>
<evidence type="ECO:0000256" key="6">
    <source>
        <dbReference type="ARBA" id="ARBA00023242"/>
    </source>
</evidence>
<dbReference type="RefSeq" id="XP_034242818.1">
    <property type="nucleotide sequence ID" value="XM_034386927.1"/>
</dbReference>
<dbReference type="AlphaFoldDB" id="A0A6P8YS11"/>
<gene>
    <name evidence="11" type="primary">LOC117646157</name>
</gene>
<accession>A0A6P8YS11</accession>
<comment type="subcellular location">
    <subcellularLocation>
        <location evidence="1">Nucleus inner membrane</location>
        <topology evidence="1">Multi-pass membrane protein</topology>
    </subcellularLocation>
</comment>
<evidence type="ECO:0000256" key="3">
    <source>
        <dbReference type="ARBA" id="ARBA00022692"/>
    </source>
</evidence>
<proteinExistence type="inferred from homology"/>
<evidence type="ECO:0000313" key="10">
    <source>
        <dbReference type="Proteomes" id="UP000515158"/>
    </source>
</evidence>
<dbReference type="OrthoDB" id="5966927at2759"/>
<dbReference type="InterPro" id="IPR018617">
    <property type="entry name" value="Ima1_N"/>
</dbReference>
<dbReference type="InParanoid" id="A0A6P8YS11"/>
<dbReference type="PANTHER" id="PTHR28646:SF1">
    <property type="entry name" value="TRANSMEMBRANE PROTEIN 201"/>
    <property type="match status" value="1"/>
</dbReference>
<dbReference type="GO" id="GO:0051015">
    <property type="term" value="F:actin filament binding"/>
    <property type="evidence" value="ECO:0007669"/>
    <property type="project" value="TreeGrafter"/>
</dbReference>
<evidence type="ECO:0000256" key="2">
    <source>
        <dbReference type="ARBA" id="ARBA00007600"/>
    </source>
</evidence>
<feature type="domain" description="Ima1 N-terminal" evidence="9">
    <location>
        <begin position="29"/>
        <end position="147"/>
    </location>
</feature>
<dbReference type="GO" id="GO:0030473">
    <property type="term" value="P:nuclear migration along microtubule"/>
    <property type="evidence" value="ECO:0007669"/>
    <property type="project" value="TreeGrafter"/>
</dbReference>
<feature type="compositionally biased region" description="Low complexity" evidence="7">
    <location>
        <begin position="619"/>
        <end position="647"/>
    </location>
</feature>
<evidence type="ECO:0000256" key="4">
    <source>
        <dbReference type="ARBA" id="ARBA00022989"/>
    </source>
</evidence>
<comment type="similarity">
    <text evidence="2">Belongs to the TMEM201 family.</text>
</comment>
<evidence type="ECO:0000259" key="9">
    <source>
        <dbReference type="Pfam" id="PF09779"/>
    </source>
</evidence>